<dbReference type="RefSeq" id="WP_171241864.1">
    <property type="nucleotide sequence ID" value="NZ_JABEPQ010000001.1"/>
</dbReference>
<gene>
    <name evidence="2" type="ORF">HJG52_01835</name>
</gene>
<keyword evidence="3" id="KW-1185">Reference proteome</keyword>
<comment type="caution">
    <text evidence="2">The sequence shown here is derived from an EMBL/GenBank/DDBJ whole genome shotgun (WGS) entry which is preliminary data.</text>
</comment>
<dbReference type="EMBL" id="JABEPQ010000001">
    <property type="protein sequence ID" value="NNM44742.1"/>
    <property type="molecule type" value="Genomic_DNA"/>
</dbReference>
<dbReference type="Proteomes" id="UP000588586">
    <property type="component" value="Unassembled WGS sequence"/>
</dbReference>
<feature type="region of interest" description="Disordered" evidence="1">
    <location>
        <begin position="27"/>
        <end position="60"/>
    </location>
</feature>
<evidence type="ECO:0000256" key="1">
    <source>
        <dbReference type="SAM" id="MobiDB-lite"/>
    </source>
</evidence>
<organism evidence="2 3">
    <name type="scientific">Knoellia koreensis</name>
    <dbReference type="NCBI Taxonomy" id="2730921"/>
    <lineage>
        <taxon>Bacteria</taxon>
        <taxon>Bacillati</taxon>
        <taxon>Actinomycetota</taxon>
        <taxon>Actinomycetes</taxon>
        <taxon>Micrococcales</taxon>
        <taxon>Intrasporangiaceae</taxon>
        <taxon>Knoellia</taxon>
    </lineage>
</organism>
<reference evidence="2 3" key="1">
    <citation type="submission" date="2020-04" db="EMBL/GenBank/DDBJ databases">
        <title>Knoellia sp. isolate from air conditioner.</title>
        <authorList>
            <person name="Chea S."/>
            <person name="Kim D.-U."/>
        </authorList>
    </citation>
    <scope>NUCLEOTIDE SEQUENCE [LARGE SCALE GENOMIC DNA]</scope>
    <source>
        <strain evidence="2 3">DB2414S</strain>
    </source>
</reference>
<protein>
    <submittedName>
        <fullName evidence="2">Uncharacterized protein</fullName>
    </submittedName>
</protein>
<sequence length="125" mass="13557">MAGTSADAAYRDHDGVCRVVDHERKAGVRMSEPVNEPVNEGEDRNLAQMDESDSATHHRKQQLIQEAIDQVVAGGAGRDVDTVRVELVQALERRGIGEQPPRWLDTVAGAAADGRRYVEDGNAAP</sequence>
<accession>A0A849HBN6</accession>
<dbReference type="AlphaFoldDB" id="A0A849HBN6"/>
<name>A0A849HBN6_9MICO</name>
<evidence type="ECO:0000313" key="3">
    <source>
        <dbReference type="Proteomes" id="UP000588586"/>
    </source>
</evidence>
<proteinExistence type="predicted"/>
<evidence type="ECO:0000313" key="2">
    <source>
        <dbReference type="EMBL" id="NNM44742.1"/>
    </source>
</evidence>